<name>A0A2V1E7B5_9PLEO</name>
<accession>A0A2V1E7B5</accession>
<dbReference type="Proteomes" id="UP000244855">
    <property type="component" value="Unassembled WGS sequence"/>
</dbReference>
<evidence type="ECO:0000313" key="3">
    <source>
        <dbReference type="Proteomes" id="UP000244855"/>
    </source>
</evidence>
<feature type="region of interest" description="Disordered" evidence="1">
    <location>
        <begin position="1"/>
        <end position="23"/>
    </location>
</feature>
<evidence type="ECO:0000256" key="1">
    <source>
        <dbReference type="SAM" id="MobiDB-lite"/>
    </source>
</evidence>
<gene>
    <name evidence="2" type="ORF">DM02DRAFT_109340</name>
</gene>
<dbReference type="AlphaFoldDB" id="A0A2V1E7B5"/>
<dbReference type="EMBL" id="KZ805315">
    <property type="protein sequence ID" value="PVI05190.1"/>
    <property type="molecule type" value="Genomic_DNA"/>
</dbReference>
<proteinExistence type="predicted"/>
<organism evidence="2 3">
    <name type="scientific">Periconia macrospinosa</name>
    <dbReference type="NCBI Taxonomy" id="97972"/>
    <lineage>
        <taxon>Eukaryota</taxon>
        <taxon>Fungi</taxon>
        <taxon>Dikarya</taxon>
        <taxon>Ascomycota</taxon>
        <taxon>Pezizomycotina</taxon>
        <taxon>Dothideomycetes</taxon>
        <taxon>Pleosporomycetidae</taxon>
        <taxon>Pleosporales</taxon>
        <taxon>Massarineae</taxon>
        <taxon>Periconiaceae</taxon>
        <taxon>Periconia</taxon>
    </lineage>
</organism>
<reference evidence="2 3" key="1">
    <citation type="journal article" date="2018" name="Sci. Rep.">
        <title>Comparative genomics provides insights into the lifestyle and reveals functional heterogeneity of dark septate endophytic fungi.</title>
        <authorList>
            <person name="Knapp D.G."/>
            <person name="Nemeth J.B."/>
            <person name="Barry K."/>
            <person name="Hainaut M."/>
            <person name="Henrissat B."/>
            <person name="Johnson J."/>
            <person name="Kuo A."/>
            <person name="Lim J.H.P."/>
            <person name="Lipzen A."/>
            <person name="Nolan M."/>
            <person name="Ohm R.A."/>
            <person name="Tamas L."/>
            <person name="Grigoriev I.V."/>
            <person name="Spatafora J.W."/>
            <person name="Nagy L.G."/>
            <person name="Kovacs G.M."/>
        </authorList>
    </citation>
    <scope>NUCLEOTIDE SEQUENCE [LARGE SCALE GENOMIC DNA]</scope>
    <source>
        <strain evidence="2 3">DSE2036</strain>
    </source>
</reference>
<protein>
    <submittedName>
        <fullName evidence="2">Uncharacterized protein</fullName>
    </submittedName>
</protein>
<keyword evidence="3" id="KW-1185">Reference proteome</keyword>
<sequence length="256" mass="29219">MPWNNAKPPRHARSLGGIPPSGTRFRNESESLVMLLFSTLHNNLKGRGGKEEERKKRGKIPVKWETEEKKTPNLRILTPPGARRSEDQLATSSPSRGWCVCVCVCVRVCPYLCVYWREEKKSPPSRFDRRRIPFSALLLSSFTPPSLPPSSIYIAIHLRTKRTSHAPPSRSSLLRCRPRCRLSLPQPSPLFFFSLVQCNEQTPFSSFCFFFFILPRRQDQSRPRARARAHACTDLPVFTPGGPWHGYTWVGTEALS</sequence>
<evidence type="ECO:0000313" key="2">
    <source>
        <dbReference type="EMBL" id="PVI05190.1"/>
    </source>
</evidence>